<protein>
    <recommendedName>
        <fullName evidence="8">Vacuolar protein sorting-associated protein 26</fullName>
    </recommendedName>
    <alternativeName>
        <fullName evidence="9">VPS26 protein homolog</fullName>
    </alternativeName>
</protein>
<sequence>MSFTTRKFKVSEERRLCRVEIKDSNKTKSPPRTTFASSDERRFDTMSFFGFGQSAEIEIYLDGQESRKTAEVKTEDGKKERLLLYYDGETVSGKVNISLKKPGSKLEHQGIKIEFIGQIEMFYDRGNHHEFISLVKELARPGDMIAHTSYPFEFSCVEKPFEVYTGANVRLRYFLKVTIIRRLADIVKELDIAVHTLSSYPEMNNSIKMEVGIEDCLHIEFEYNKSKYHLKDVIVGKIYFLLVRIKIKHMEIAIIKKETTGTGPNMFTENETIAKYEIMDGAPVRGESIPIRVFLAGYELTPTMRDINKKFSVRYFLNLVLMDTEDRRYFKQQEITLWRKGDKMRKPNLQSPAILAGTQNLTNTAQQFPALEEEDKQEPAVKEDFLRAPNSQSNDKLNSNDPFDQRIASPTESPPDSQIQNMTREAGDGQNDPANENTETNPNCDDLVMYWGTLGRKWRVHVLFRRISEGPGEWFGQCACRGSPVRGHFKFALVLLVARLATPVSGKGYGGRCVNVKRLSMTEEEEMKAKSSKRMAGIIMMSRKSIAKDGVVTKYVLNFRRFRRFYLKYPPVSVPTTPTNQTHHELYNFLLQTSGIGMPSLYHALVVIFLEFFAWGLLTMPVISVLNTTFPDHTFLMNGLIMGIKGLLSFLSAPLVGALSDVCGRKLFLLITVFFTCLPIPLMTINTFWFFAMISISGVFAVTFSVVFAYVADVTDQKDRSLAYGLVSATFAASMVISPALGAYLMERWSVSLVVALATAVAILDVFFILVAVPESLPEKVRVSPISWEQADPFSSLRNVGQDPTILLLCITVFLSYLPEAGQYSCIFVYLKLVMGWSAPMVAVFVGLVGLLAVLTQLCLGALMKNLGCKHTIMLGLLFEMLQLLWYGFGTTTWMMWAAGMLASMSSITYPAISAFVSIVSTPDRQGVVQGMVTGMRGLCNGLGPAMFGLIFYVFHVDLNEGENQEGTHSTPVHDADTYSQLVPGPPFVFGAFLVICALLVASFIPSKTSAESSIQLDTHYEMERGQKVAGTLSPLIPSRSIDNAAIL</sequence>
<keyword evidence="6 11" id="KW-1133">Transmembrane helix</keyword>
<dbReference type="PRINTS" id="PR01035">
    <property type="entry name" value="TCRTETA"/>
</dbReference>
<feature type="transmembrane region" description="Helical" evidence="11">
    <location>
        <begin position="837"/>
        <end position="860"/>
    </location>
</feature>
<evidence type="ECO:0000256" key="2">
    <source>
        <dbReference type="ARBA" id="ARBA00009100"/>
    </source>
</evidence>
<dbReference type="CDD" id="cd17387">
    <property type="entry name" value="MFS_MFSD14"/>
    <property type="match status" value="1"/>
</dbReference>
<evidence type="ECO:0000256" key="9">
    <source>
        <dbReference type="ARBA" id="ARBA00083912"/>
    </source>
</evidence>
<comment type="similarity">
    <text evidence="2">Belongs to the VPS26 family.</text>
</comment>
<name>A0A8J6HEB1_TENMO</name>
<accession>A0A8J6HEB1</accession>
<dbReference type="InterPro" id="IPR011701">
    <property type="entry name" value="MFS"/>
</dbReference>
<dbReference type="Gene3D" id="2.60.40.640">
    <property type="match status" value="2"/>
</dbReference>
<dbReference type="InterPro" id="IPR014752">
    <property type="entry name" value="Arrestin-like_C"/>
</dbReference>
<feature type="compositionally biased region" description="Polar residues" evidence="10">
    <location>
        <begin position="389"/>
        <end position="423"/>
    </location>
</feature>
<proteinExistence type="inferred from homology"/>
<gene>
    <name evidence="13" type="ORF">GEV33_010188</name>
</gene>
<dbReference type="Proteomes" id="UP000719412">
    <property type="component" value="Unassembled WGS sequence"/>
</dbReference>
<dbReference type="EMBL" id="JABDTM020025916">
    <property type="protein sequence ID" value="KAH0812606.1"/>
    <property type="molecule type" value="Genomic_DNA"/>
</dbReference>
<evidence type="ECO:0000313" key="13">
    <source>
        <dbReference type="EMBL" id="KAH0812606.1"/>
    </source>
</evidence>
<dbReference type="PANTHER" id="PTHR12233">
    <property type="entry name" value="VACUOLAR PROTEIN SORTING 26 RELATED"/>
    <property type="match status" value="1"/>
</dbReference>
<dbReference type="Pfam" id="PF03643">
    <property type="entry name" value="Vps26"/>
    <property type="match status" value="1"/>
</dbReference>
<dbReference type="InterPro" id="IPR001958">
    <property type="entry name" value="Tet-R_TetA/multi-R_MdtG-like"/>
</dbReference>
<evidence type="ECO:0000313" key="14">
    <source>
        <dbReference type="Proteomes" id="UP000719412"/>
    </source>
</evidence>
<evidence type="ECO:0000256" key="8">
    <source>
        <dbReference type="ARBA" id="ARBA00073024"/>
    </source>
</evidence>
<comment type="caution">
    <text evidence="13">The sequence shown here is derived from an EMBL/GenBank/DDBJ whole genome shotgun (WGS) entry which is preliminary data.</text>
</comment>
<feature type="transmembrane region" description="Helical" evidence="11">
    <location>
        <begin position="872"/>
        <end position="889"/>
    </location>
</feature>
<organism evidence="13 14">
    <name type="scientific">Tenebrio molitor</name>
    <name type="common">Yellow mealworm beetle</name>
    <dbReference type="NCBI Taxonomy" id="7067"/>
    <lineage>
        <taxon>Eukaryota</taxon>
        <taxon>Metazoa</taxon>
        <taxon>Ecdysozoa</taxon>
        <taxon>Arthropoda</taxon>
        <taxon>Hexapoda</taxon>
        <taxon>Insecta</taxon>
        <taxon>Pterygota</taxon>
        <taxon>Neoptera</taxon>
        <taxon>Endopterygota</taxon>
        <taxon>Coleoptera</taxon>
        <taxon>Polyphaga</taxon>
        <taxon>Cucujiformia</taxon>
        <taxon>Tenebrionidae</taxon>
        <taxon>Tenebrio</taxon>
    </lineage>
</organism>
<dbReference type="FunFam" id="2.60.40.640:FF:000001">
    <property type="entry name" value="Vacuolar protein sorting-associated protein 26A"/>
    <property type="match status" value="1"/>
</dbReference>
<reference evidence="13" key="2">
    <citation type="submission" date="2021-08" db="EMBL/GenBank/DDBJ databases">
        <authorList>
            <person name="Eriksson T."/>
        </authorList>
    </citation>
    <scope>NUCLEOTIDE SEQUENCE</scope>
    <source>
        <strain evidence="13">Stoneville</strain>
        <tissue evidence="13">Whole head</tissue>
    </source>
</reference>
<feature type="transmembrane region" description="Helical" evidence="11">
    <location>
        <begin position="635"/>
        <end position="655"/>
    </location>
</feature>
<feature type="transmembrane region" description="Helical" evidence="11">
    <location>
        <begin position="723"/>
        <end position="745"/>
    </location>
</feature>
<dbReference type="PROSITE" id="PS50850">
    <property type="entry name" value="MFS"/>
    <property type="match status" value="1"/>
</dbReference>
<dbReference type="InterPro" id="IPR020846">
    <property type="entry name" value="MFS_dom"/>
</dbReference>
<dbReference type="Gene3D" id="1.20.1250.20">
    <property type="entry name" value="MFS general substrate transporter like domains"/>
    <property type="match status" value="1"/>
</dbReference>
<evidence type="ECO:0000256" key="1">
    <source>
        <dbReference type="ARBA" id="ARBA00004141"/>
    </source>
</evidence>
<evidence type="ECO:0000256" key="5">
    <source>
        <dbReference type="ARBA" id="ARBA00022927"/>
    </source>
</evidence>
<dbReference type="GO" id="GO:0006886">
    <property type="term" value="P:intracellular protein transport"/>
    <property type="evidence" value="ECO:0007669"/>
    <property type="project" value="InterPro"/>
</dbReference>
<feature type="transmembrane region" description="Helical" evidence="11">
    <location>
        <begin position="689"/>
        <end position="711"/>
    </location>
</feature>
<keyword evidence="3" id="KW-0813">Transport</keyword>
<feature type="compositionally biased region" description="Polar residues" evidence="10">
    <location>
        <begin position="432"/>
        <end position="443"/>
    </location>
</feature>
<dbReference type="GO" id="GO:0016020">
    <property type="term" value="C:membrane"/>
    <property type="evidence" value="ECO:0007669"/>
    <property type="project" value="UniProtKB-SubCell"/>
</dbReference>
<dbReference type="InterPro" id="IPR028934">
    <property type="entry name" value="Vps26-related"/>
</dbReference>
<keyword evidence="14" id="KW-1185">Reference proteome</keyword>
<dbReference type="AlphaFoldDB" id="A0A8J6HEB1"/>
<dbReference type="Pfam" id="PF07690">
    <property type="entry name" value="MFS_1"/>
    <property type="match status" value="1"/>
</dbReference>
<comment type="subcellular location">
    <subcellularLocation>
        <location evidence="1">Membrane</location>
        <topology evidence="1">Multi-pass membrane protein</topology>
    </subcellularLocation>
</comment>
<feature type="transmembrane region" description="Helical" evidence="11">
    <location>
        <begin position="601"/>
        <end position="623"/>
    </location>
</feature>
<evidence type="ECO:0000259" key="12">
    <source>
        <dbReference type="PROSITE" id="PS50850"/>
    </source>
</evidence>
<dbReference type="FunFam" id="2.60.40.640:FF:000002">
    <property type="entry name" value="Vacuolar protein sorting-associated protein 26A"/>
    <property type="match status" value="1"/>
</dbReference>
<feature type="transmembrane region" description="Helical" evidence="11">
    <location>
        <begin position="751"/>
        <end position="773"/>
    </location>
</feature>
<evidence type="ECO:0000256" key="3">
    <source>
        <dbReference type="ARBA" id="ARBA00022448"/>
    </source>
</evidence>
<feature type="transmembrane region" description="Helical" evidence="11">
    <location>
        <begin position="667"/>
        <end position="683"/>
    </location>
</feature>
<evidence type="ECO:0000256" key="6">
    <source>
        <dbReference type="ARBA" id="ARBA00022989"/>
    </source>
</evidence>
<keyword evidence="5" id="KW-0653">Protein transport</keyword>
<keyword evidence="7 11" id="KW-0472">Membrane</keyword>
<dbReference type="InterPro" id="IPR036259">
    <property type="entry name" value="MFS_trans_sf"/>
</dbReference>
<feature type="transmembrane region" description="Helical" evidence="11">
    <location>
        <begin position="938"/>
        <end position="955"/>
    </location>
</feature>
<feature type="region of interest" description="Disordered" evidence="10">
    <location>
        <begin position="386"/>
        <end position="443"/>
    </location>
</feature>
<evidence type="ECO:0000256" key="7">
    <source>
        <dbReference type="ARBA" id="ARBA00023136"/>
    </source>
</evidence>
<feature type="domain" description="Major facilitator superfamily (MFS) profile" evidence="12">
    <location>
        <begin position="600"/>
        <end position="1009"/>
    </location>
</feature>
<evidence type="ECO:0000256" key="4">
    <source>
        <dbReference type="ARBA" id="ARBA00022692"/>
    </source>
</evidence>
<feature type="transmembrane region" description="Helical" evidence="11">
    <location>
        <begin position="895"/>
        <end position="917"/>
    </location>
</feature>
<dbReference type="SUPFAM" id="SSF103473">
    <property type="entry name" value="MFS general substrate transporter"/>
    <property type="match status" value="1"/>
</dbReference>
<feature type="transmembrane region" description="Helical" evidence="11">
    <location>
        <begin position="988"/>
        <end position="1005"/>
    </location>
</feature>
<keyword evidence="4 11" id="KW-0812">Transmembrane</keyword>
<evidence type="ECO:0000256" key="10">
    <source>
        <dbReference type="SAM" id="MobiDB-lite"/>
    </source>
</evidence>
<evidence type="ECO:0000256" key="11">
    <source>
        <dbReference type="SAM" id="Phobius"/>
    </source>
</evidence>
<dbReference type="GO" id="GO:0022857">
    <property type="term" value="F:transmembrane transporter activity"/>
    <property type="evidence" value="ECO:0007669"/>
    <property type="project" value="InterPro"/>
</dbReference>
<reference evidence="13" key="1">
    <citation type="journal article" date="2020" name="J Insects Food Feed">
        <title>The yellow mealworm (Tenebrio molitor) genome: a resource for the emerging insects as food and feed industry.</title>
        <authorList>
            <person name="Eriksson T."/>
            <person name="Andere A."/>
            <person name="Kelstrup H."/>
            <person name="Emery V."/>
            <person name="Picard C."/>
        </authorList>
    </citation>
    <scope>NUCLEOTIDE SEQUENCE</scope>
    <source>
        <strain evidence="13">Stoneville</strain>
        <tissue evidence="13">Whole head</tissue>
    </source>
</reference>